<comment type="subcellular location">
    <subcellularLocation>
        <location evidence="1">Bacterial flagellum</location>
    </subcellularLocation>
    <subcellularLocation>
        <location evidence="2">Secreted</location>
    </subcellularLocation>
</comment>
<organism evidence="11 12">
    <name type="scientific">Anaeromicropila populeti</name>
    <dbReference type="NCBI Taxonomy" id="37658"/>
    <lineage>
        <taxon>Bacteria</taxon>
        <taxon>Bacillati</taxon>
        <taxon>Bacillota</taxon>
        <taxon>Clostridia</taxon>
        <taxon>Lachnospirales</taxon>
        <taxon>Lachnospiraceae</taxon>
        <taxon>Anaeromicropila</taxon>
    </lineage>
</organism>
<evidence type="ECO:0000313" key="12">
    <source>
        <dbReference type="Proteomes" id="UP000199659"/>
    </source>
</evidence>
<dbReference type="InterPro" id="IPR010930">
    <property type="entry name" value="Flg_bb/hook_C_dom"/>
</dbReference>
<evidence type="ECO:0000256" key="4">
    <source>
        <dbReference type="ARBA" id="ARBA00016244"/>
    </source>
</evidence>
<evidence type="ECO:0000256" key="2">
    <source>
        <dbReference type="ARBA" id="ARBA00004613"/>
    </source>
</evidence>
<dbReference type="Pfam" id="PF06429">
    <property type="entry name" value="Flg_bbr_C"/>
    <property type="match status" value="1"/>
</dbReference>
<comment type="similarity">
    <text evidence="3">Belongs to the flagella basal body rod proteins family.</text>
</comment>
<evidence type="ECO:0000256" key="1">
    <source>
        <dbReference type="ARBA" id="ARBA00004365"/>
    </source>
</evidence>
<dbReference type="GO" id="GO:0044780">
    <property type="term" value="P:bacterial-type flagellum assembly"/>
    <property type="evidence" value="ECO:0007669"/>
    <property type="project" value="InterPro"/>
</dbReference>
<dbReference type="STRING" id="37658.SAMN05661086_00368"/>
<dbReference type="OrthoDB" id="9802553at2"/>
<dbReference type="PANTHER" id="PTHR30033:SF1">
    <property type="entry name" value="FLAGELLAR HOOK-ASSOCIATED PROTEIN 1"/>
    <property type="match status" value="1"/>
</dbReference>
<evidence type="ECO:0000259" key="8">
    <source>
        <dbReference type="Pfam" id="PF00460"/>
    </source>
</evidence>
<dbReference type="PRINTS" id="PR01005">
    <property type="entry name" value="FLGHOOKAP1"/>
</dbReference>
<reference evidence="11 12" key="1">
    <citation type="submission" date="2016-10" db="EMBL/GenBank/DDBJ databases">
        <authorList>
            <person name="de Groot N.N."/>
        </authorList>
    </citation>
    <scope>NUCLEOTIDE SEQUENCE [LARGE SCALE GENOMIC DNA]</scope>
    <source>
        <strain evidence="11 12">743A</strain>
    </source>
</reference>
<dbReference type="Pfam" id="PF22638">
    <property type="entry name" value="FlgK_D1"/>
    <property type="match status" value="1"/>
</dbReference>
<evidence type="ECO:0000256" key="3">
    <source>
        <dbReference type="ARBA" id="ARBA00009677"/>
    </source>
</evidence>
<sequence>MPSTFFGLSISTSGLYASQVAMNTTSHNISNANTTGYTRQEASAAASVPISLTSSYGMVGTGVDVNSITQVRNEYYDLKYRDNSTIYGYYSTQEHFLLSIEDYFKETNSEGLTATFSNFSEALSELQKSAGDTTMRTQTASMAEGFTEFVNYLGISLQTLQKEANSEIKNTTDAINSIAEQIASLNKQINTIEMTGQNANDLRDSRNVLLDRLSEYVKITSNEYDSPNSRSTTFEVRIDGKLLVDNYEYSTLECVPSETKTNQCDVDGLYDVYWSDGQSFNESSPSLGGTLQALFELRDGNNQEVFSGNSNGTLGSTTLTITDSTCNDITKLNLPEKDGLIKVGNKECAYDSFDVTVDAAGNYTYTFQLSEPLATDVTDVSAQVGRSISFKGIPYYMNQLTEFARTYSSEFNKLHNSGEDLNGVQGVDFFVGTDPTTECDYEFGELKAGFSFSSLVATDAAGNVIKNANGYVDASYYNMTCLNFAVSKTVTEDPDRIVTCEKRDNGIEEKNILEKLVALKTDTTVFSVGSPAGFLETFTSDIGTDTKKSSMFTSSQSNILKSIDTQRMSISSVDTDEESMNLVRYQNAYNLSSKAIQTMNELYDVLINGLGI</sequence>
<dbReference type="PANTHER" id="PTHR30033">
    <property type="entry name" value="FLAGELLAR HOOK-ASSOCIATED PROTEIN 1"/>
    <property type="match status" value="1"/>
</dbReference>
<dbReference type="EMBL" id="FOYZ01000001">
    <property type="protein sequence ID" value="SFR58993.1"/>
    <property type="molecule type" value="Genomic_DNA"/>
</dbReference>
<dbReference type="InterPro" id="IPR002371">
    <property type="entry name" value="FlgK"/>
</dbReference>
<evidence type="ECO:0000256" key="6">
    <source>
        <dbReference type="ARBA" id="ARBA00023143"/>
    </source>
</evidence>
<keyword evidence="6" id="KW-0975">Bacterial flagellum</keyword>
<dbReference type="InterPro" id="IPR053927">
    <property type="entry name" value="FlgK_helical"/>
</dbReference>
<evidence type="ECO:0000256" key="5">
    <source>
        <dbReference type="ARBA" id="ARBA00022525"/>
    </source>
</evidence>
<keyword evidence="12" id="KW-1185">Reference proteome</keyword>
<keyword evidence="11" id="KW-0966">Cell projection</keyword>
<accession>A0A1I6HX17</accession>
<keyword evidence="5" id="KW-0964">Secreted</keyword>
<feature type="domain" description="Flagellar basal body rod protein N-terminal" evidence="8">
    <location>
        <begin position="10"/>
        <end position="38"/>
    </location>
</feature>
<dbReference type="NCBIfam" id="TIGR02492">
    <property type="entry name" value="flgK_ends"/>
    <property type="match status" value="1"/>
</dbReference>
<evidence type="ECO:0000259" key="10">
    <source>
        <dbReference type="Pfam" id="PF22638"/>
    </source>
</evidence>
<proteinExistence type="inferred from homology"/>
<evidence type="ECO:0000259" key="9">
    <source>
        <dbReference type="Pfam" id="PF06429"/>
    </source>
</evidence>
<dbReference type="GO" id="GO:0005576">
    <property type="term" value="C:extracellular region"/>
    <property type="evidence" value="ECO:0007669"/>
    <property type="project" value="UniProtKB-SubCell"/>
</dbReference>
<dbReference type="SUPFAM" id="SSF64518">
    <property type="entry name" value="Phase 1 flagellin"/>
    <property type="match status" value="1"/>
</dbReference>
<dbReference type="AlphaFoldDB" id="A0A1I6HX17"/>
<dbReference type="GO" id="GO:0005198">
    <property type="term" value="F:structural molecule activity"/>
    <property type="evidence" value="ECO:0007669"/>
    <property type="project" value="InterPro"/>
</dbReference>
<keyword evidence="11" id="KW-0969">Cilium</keyword>
<dbReference type="Pfam" id="PF00460">
    <property type="entry name" value="Flg_bb_rod"/>
    <property type="match status" value="1"/>
</dbReference>
<feature type="domain" description="Flagellar hook-associated protein FlgK helical" evidence="10">
    <location>
        <begin position="99"/>
        <end position="304"/>
    </location>
</feature>
<keyword evidence="11" id="KW-0282">Flagellum</keyword>
<evidence type="ECO:0000313" key="11">
    <source>
        <dbReference type="EMBL" id="SFR58993.1"/>
    </source>
</evidence>
<dbReference type="RefSeq" id="WP_092558987.1">
    <property type="nucleotide sequence ID" value="NZ_FOYZ01000001.1"/>
</dbReference>
<keyword evidence="7" id="KW-0175">Coiled coil</keyword>
<dbReference type="GO" id="GO:0009424">
    <property type="term" value="C:bacterial-type flagellum hook"/>
    <property type="evidence" value="ECO:0007669"/>
    <property type="project" value="InterPro"/>
</dbReference>
<protein>
    <recommendedName>
        <fullName evidence="4">Flagellar hook-associated protein 1</fullName>
    </recommendedName>
</protein>
<dbReference type="InterPro" id="IPR001444">
    <property type="entry name" value="Flag_bb_rod_N"/>
</dbReference>
<dbReference type="Proteomes" id="UP000199659">
    <property type="component" value="Unassembled WGS sequence"/>
</dbReference>
<feature type="coiled-coil region" evidence="7">
    <location>
        <begin position="161"/>
        <end position="195"/>
    </location>
</feature>
<evidence type="ECO:0000256" key="7">
    <source>
        <dbReference type="SAM" id="Coils"/>
    </source>
</evidence>
<gene>
    <name evidence="11" type="ORF">SAMN05661086_00368</name>
</gene>
<name>A0A1I6HX17_9FIRM</name>
<feature type="domain" description="Flagellar basal-body/hook protein C-terminal" evidence="9">
    <location>
        <begin position="567"/>
        <end position="608"/>
    </location>
</feature>